<dbReference type="NCBIfam" id="TIGR02893">
    <property type="entry name" value="spore_yabQ"/>
    <property type="match status" value="1"/>
</dbReference>
<dbReference type="Pfam" id="PF09578">
    <property type="entry name" value="Spore_YabQ"/>
    <property type="match status" value="1"/>
</dbReference>
<sequence>MILSIYEQLIFFISNFVAGVIAALLFDVYRVLLVCEHPNKIVTFLEDILFLVLDAIVVFVFLLYTNEAYINAYVYVFIILGLCFYIKFISPLFVSVIRKFLNQFLKCVRILFKFIIYILECLFLSKK</sequence>
<reference evidence="2 3" key="1">
    <citation type="journal article" date="2001" name="J. Bacteriol.">
        <title>Genome sequence and comparative analysis of the solvent-producing bacterium Clostridium acetobutylicum.</title>
        <authorList>
            <person name="Nolling J."/>
            <person name="Breton G."/>
            <person name="Omelchenko M.V."/>
            <person name="Makarova K.S."/>
            <person name="Zeng Q."/>
            <person name="Gibson R."/>
            <person name="Lee H.M."/>
            <person name="Dubois J."/>
            <person name="Qiu D."/>
            <person name="Hitti J."/>
            <person name="Wolf Y.I."/>
            <person name="Tatusov R.L."/>
            <person name="Sabathe F."/>
            <person name="Doucette-Stamm L."/>
            <person name="Soucaille P."/>
            <person name="Daly M.J."/>
            <person name="Bennett G.N."/>
            <person name="Koonin E.V."/>
            <person name="Smith D.R."/>
        </authorList>
    </citation>
    <scope>NUCLEOTIDE SEQUENCE [LARGE SCALE GENOMIC DNA]</scope>
    <source>
        <strain evidence="3">ATCC 824 / DSM 792 / JCM 1419 / LMG 5710 / VKM B-1787</strain>
    </source>
</reference>
<dbReference type="PIR" id="E97294">
    <property type="entry name" value="E97294"/>
</dbReference>
<dbReference type="STRING" id="272562.CA_C3208"/>
<dbReference type="RefSeq" id="WP_010966484.1">
    <property type="nucleotide sequence ID" value="NC_003030.1"/>
</dbReference>
<keyword evidence="1" id="KW-1133">Transmembrane helix</keyword>
<dbReference type="HOGENOM" id="CLU_113225_4_0_9"/>
<dbReference type="eggNOG" id="ENOG50339JQ">
    <property type="taxonomic scope" value="Bacteria"/>
</dbReference>
<feature type="transmembrane region" description="Helical" evidence="1">
    <location>
        <begin position="107"/>
        <end position="125"/>
    </location>
</feature>
<keyword evidence="3" id="KW-1185">Reference proteome</keyword>
<dbReference type="OrthoDB" id="1685240at2"/>
<dbReference type="AlphaFoldDB" id="Q97EA6"/>
<evidence type="ECO:0000256" key="1">
    <source>
        <dbReference type="SAM" id="Phobius"/>
    </source>
</evidence>
<accession>Q97EA6</accession>
<gene>
    <name evidence="2" type="ordered locus">CA_C3208</name>
</gene>
<proteinExistence type="predicted"/>
<evidence type="ECO:0000313" key="2">
    <source>
        <dbReference type="EMBL" id="AAK81144.1"/>
    </source>
</evidence>
<dbReference type="EMBL" id="AE001437">
    <property type="protein sequence ID" value="AAK81144.1"/>
    <property type="molecule type" value="Genomic_DNA"/>
</dbReference>
<feature type="transmembrane region" description="Helical" evidence="1">
    <location>
        <begin position="44"/>
        <end position="64"/>
    </location>
</feature>
<keyword evidence="1" id="KW-0472">Membrane</keyword>
<organism evidence="2 3">
    <name type="scientific">Clostridium acetobutylicum (strain ATCC 824 / DSM 792 / JCM 1419 / IAM 19013 / LMG 5710 / NBRC 13948 / NRRL B-527 / VKM B-1787 / 2291 / W)</name>
    <dbReference type="NCBI Taxonomy" id="272562"/>
    <lineage>
        <taxon>Bacteria</taxon>
        <taxon>Bacillati</taxon>
        <taxon>Bacillota</taxon>
        <taxon>Clostridia</taxon>
        <taxon>Eubacteriales</taxon>
        <taxon>Clostridiaceae</taxon>
        <taxon>Clostridium</taxon>
    </lineage>
</organism>
<evidence type="ECO:0000313" key="3">
    <source>
        <dbReference type="Proteomes" id="UP000000814"/>
    </source>
</evidence>
<feature type="transmembrane region" description="Helical" evidence="1">
    <location>
        <begin position="70"/>
        <end position="95"/>
    </location>
</feature>
<dbReference type="KEGG" id="cac:CA_C3208"/>
<name>Q97EA6_CLOAB</name>
<feature type="transmembrane region" description="Helical" evidence="1">
    <location>
        <begin position="12"/>
        <end position="32"/>
    </location>
</feature>
<protein>
    <submittedName>
        <fullName evidence="2">Uncharacterized protein, YABQ B.subtilis</fullName>
    </submittedName>
</protein>
<dbReference type="InterPro" id="IPR019074">
    <property type="entry name" value="YabQ"/>
</dbReference>
<keyword evidence="1" id="KW-0812">Transmembrane</keyword>
<dbReference type="PATRIC" id="fig|272562.8.peg.3387"/>
<dbReference type="Proteomes" id="UP000000814">
    <property type="component" value="Chromosome"/>
</dbReference>